<feature type="domain" description="Putative Flp pilus-assembly TadG-like N-terminal" evidence="1">
    <location>
        <begin position="1"/>
        <end position="34"/>
    </location>
</feature>
<keyword evidence="3" id="KW-1185">Reference proteome</keyword>
<gene>
    <name evidence="2" type="ORF">NF556_07530</name>
</gene>
<dbReference type="Proteomes" id="UP001056455">
    <property type="component" value="Chromosome"/>
</dbReference>
<evidence type="ECO:0000259" key="1">
    <source>
        <dbReference type="Pfam" id="PF13400"/>
    </source>
</evidence>
<accession>A0ABY4YXI6</accession>
<dbReference type="EMBL" id="CP099489">
    <property type="protein sequence ID" value="USQ81491.1"/>
    <property type="molecule type" value="Genomic_DNA"/>
</dbReference>
<protein>
    <submittedName>
        <fullName evidence="2">Pilus assembly protein TadG-related protein</fullName>
    </submittedName>
</protein>
<reference evidence="2" key="1">
    <citation type="submission" date="2022-06" db="EMBL/GenBank/DDBJ databases">
        <title>Ornithinimicrobium HY1793.</title>
        <authorList>
            <person name="Huang Y."/>
        </authorList>
    </citation>
    <scope>NUCLEOTIDE SEQUENCE</scope>
    <source>
        <strain evidence="2">HY1793</strain>
    </source>
</reference>
<proteinExistence type="predicted"/>
<sequence>MTVILGFAGLAIDLGASYAKHTELQTGADAAALALAQGFGTDKCKKTGSVTSEATTWVQGNVLNDSGAAHGDPECLAVNRVKVVADATLDHWFMPVVGKSSSDLTADATVEWGKPVAGTTVPLTISACSFEKQVNKPDLNKMVTIWLPKPNGEGEDCDWHDDYPSGGFGVLDNTACKTEIAVPAWEVGSAPGGSGWSNCEDMGPMGQVHLFPIYDAYEKQGQQATYHLKQFAAFELHGIKFQQGSTKTYGDCSDGVPSTPPEWAGKEQNASCIVGKFLKYVELEDVDFEIVAPKSSDTTIIIRLID</sequence>
<organism evidence="2 3">
    <name type="scientific">Ornithinimicrobium faecis</name>
    <dbReference type="NCBI Taxonomy" id="2934158"/>
    <lineage>
        <taxon>Bacteria</taxon>
        <taxon>Bacillati</taxon>
        <taxon>Actinomycetota</taxon>
        <taxon>Actinomycetes</taxon>
        <taxon>Micrococcales</taxon>
        <taxon>Ornithinimicrobiaceae</taxon>
        <taxon>Ornithinimicrobium</taxon>
    </lineage>
</organism>
<evidence type="ECO:0000313" key="2">
    <source>
        <dbReference type="EMBL" id="USQ81491.1"/>
    </source>
</evidence>
<dbReference type="InterPro" id="IPR028087">
    <property type="entry name" value="Tad_N"/>
</dbReference>
<dbReference type="Pfam" id="PF13400">
    <property type="entry name" value="Tad"/>
    <property type="match status" value="1"/>
</dbReference>
<name>A0ABY4YXI6_9MICO</name>
<evidence type="ECO:0000313" key="3">
    <source>
        <dbReference type="Proteomes" id="UP001056455"/>
    </source>
</evidence>